<comment type="similarity">
    <text evidence="1">Belongs to the HAD-like hydrolase superfamily. S-2-haloalkanoic acid dehalogenase family.</text>
</comment>
<dbReference type="InterPro" id="IPR006439">
    <property type="entry name" value="HAD-SF_hydro_IA"/>
</dbReference>
<dbReference type="InterPro" id="IPR036412">
    <property type="entry name" value="HAD-like_sf"/>
</dbReference>
<dbReference type="NCBIfam" id="TIGR01428">
    <property type="entry name" value="HAD_type_II"/>
    <property type="match status" value="1"/>
</dbReference>
<dbReference type="Gene3D" id="1.10.150.240">
    <property type="entry name" value="Putative phosphatase, domain 2"/>
    <property type="match status" value="1"/>
</dbReference>
<dbReference type="InterPro" id="IPR023214">
    <property type="entry name" value="HAD_sf"/>
</dbReference>
<proteinExistence type="inferred from homology"/>
<dbReference type="Proteomes" id="UP001150904">
    <property type="component" value="Unassembled WGS sequence"/>
</dbReference>
<dbReference type="GeneID" id="83175416"/>
<dbReference type="SUPFAM" id="SSF56784">
    <property type="entry name" value="HAD-like"/>
    <property type="match status" value="1"/>
</dbReference>
<dbReference type="OrthoDB" id="3256520at2759"/>
<dbReference type="NCBIfam" id="TIGR01493">
    <property type="entry name" value="HAD-SF-IA-v2"/>
    <property type="match status" value="1"/>
</dbReference>
<dbReference type="SFLD" id="SFLDG01129">
    <property type="entry name" value="C1.5:_HAD__Beta-PGM__Phosphata"/>
    <property type="match status" value="1"/>
</dbReference>
<dbReference type="PANTHER" id="PTHR43316">
    <property type="entry name" value="HYDROLASE, HALOACID DELAHOGENASE-RELATED"/>
    <property type="match status" value="1"/>
</dbReference>
<dbReference type="RefSeq" id="XP_058313527.1">
    <property type="nucleotide sequence ID" value="XM_058448116.1"/>
</dbReference>
<dbReference type="GO" id="GO:0019120">
    <property type="term" value="F:hydrolase activity, acting on acid halide bonds, in C-halide compounds"/>
    <property type="evidence" value="ECO:0007669"/>
    <property type="project" value="InterPro"/>
</dbReference>
<name>A0A9W9NFF6_9EURO</name>
<dbReference type="PRINTS" id="PR00413">
    <property type="entry name" value="HADHALOGNASE"/>
</dbReference>
<keyword evidence="4" id="KW-1185">Reference proteome</keyword>
<comment type="caution">
    <text evidence="3">The sequence shown here is derived from an EMBL/GenBank/DDBJ whole genome shotgun (WGS) entry which is preliminary data.</text>
</comment>
<dbReference type="EMBL" id="JAPQKR010000004">
    <property type="protein sequence ID" value="KAJ5218954.1"/>
    <property type="molecule type" value="Genomic_DNA"/>
</dbReference>
<dbReference type="Gene3D" id="3.40.50.1000">
    <property type="entry name" value="HAD superfamily/HAD-like"/>
    <property type="match status" value="1"/>
</dbReference>
<organism evidence="3 4">
    <name type="scientific">Penicillium cinerascens</name>
    <dbReference type="NCBI Taxonomy" id="70096"/>
    <lineage>
        <taxon>Eukaryota</taxon>
        <taxon>Fungi</taxon>
        <taxon>Dikarya</taxon>
        <taxon>Ascomycota</taxon>
        <taxon>Pezizomycotina</taxon>
        <taxon>Eurotiomycetes</taxon>
        <taxon>Eurotiomycetidae</taxon>
        <taxon>Eurotiales</taxon>
        <taxon>Aspergillaceae</taxon>
        <taxon>Penicillium</taxon>
    </lineage>
</organism>
<dbReference type="GO" id="GO:0016791">
    <property type="term" value="F:phosphatase activity"/>
    <property type="evidence" value="ECO:0007669"/>
    <property type="project" value="UniProtKB-ARBA"/>
</dbReference>
<dbReference type="PANTHER" id="PTHR43316:SF3">
    <property type="entry name" value="HALOACID DEHALOGENASE, TYPE II (AFU_ORTHOLOGUE AFUA_2G07750)-RELATED"/>
    <property type="match status" value="1"/>
</dbReference>
<evidence type="ECO:0000256" key="1">
    <source>
        <dbReference type="ARBA" id="ARBA00008106"/>
    </source>
</evidence>
<dbReference type="InterPro" id="IPR006328">
    <property type="entry name" value="2-HAD"/>
</dbReference>
<dbReference type="CDD" id="cd02588">
    <property type="entry name" value="HAD_L2-DEX"/>
    <property type="match status" value="1"/>
</dbReference>
<evidence type="ECO:0000313" key="3">
    <source>
        <dbReference type="EMBL" id="KAJ5218954.1"/>
    </source>
</evidence>
<reference evidence="3" key="1">
    <citation type="submission" date="2022-12" db="EMBL/GenBank/DDBJ databases">
        <authorList>
            <person name="Petersen C."/>
        </authorList>
    </citation>
    <scope>NUCLEOTIDE SEQUENCE</scope>
    <source>
        <strain evidence="3">IBT 15544</strain>
    </source>
</reference>
<evidence type="ECO:0000256" key="2">
    <source>
        <dbReference type="ARBA" id="ARBA00022801"/>
    </source>
</evidence>
<evidence type="ECO:0008006" key="5">
    <source>
        <dbReference type="Google" id="ProtNLM"/>
    </source>
</evidence>
<dbReference type="SFLD" id="SFLDS00003">
    <property type="entry name" value="Haloacid_Dehalogenase"/>
    <property type="match status" value="1"/>
</dbReference>
<dbReference type="InterPro" id="IPR023198">
    <property type="entry name" value="PGP-like_dom2"/>
</dbReference>
<keyword evidence="2" id="KW-0378">Hydrolase</keyword>
<dbReference type="AlphaFoldDB" id="A0A9W9NFF6"/>
<dbReference type="InterPro" id="IPR051540">
    <property type="entry name" value="S-2-haloacid_dehalogenase"/>
</dbReference>
<dbReference type="Pfam" id="PF00702">
    <property type="entry name" value="Hydrolase"/>
    <property type="match status" value="1"/>
</dbReference>
<sequence>MADKIVVAFDLYGTLLSTESIAKKLETFVGPKAEAISALWRRYQLEYTWRLNSMGCWENFTNVTQNSLRHALAEHGEQLSAGDEASLMEAYNNLSTFPDVQVALNRVAANSAIFPVIFSNGDNKAIGISVRDSEGLAEHSSIFHRVISAEDIKRYKPSPETYKHLADTVGKQPSQMNQMWLISGNPFDIIGARNSGMNAIWVDRANKGWQDRAVPDLQPTAIVHSLEQIVEEINRA</sequence>
<accession>A0A9W9NFF6</accession>
<protein>
    <recommendedName>
        <fullName evidence="5">Haloacid dehalogenase, type II</fullName>
    </recommendedName>
</protein>
<gene>
    <name evidence="3" type="ORF">N7498_001053</name>
</gene>
<reference evidence="3" key="2">
    <citation type="journal article" date="2023" name="IMA Fungus">
        <title>Comparative genomic study of the Penicillium genus elucidates a diverse pangenome and 15 lateral gene transfer events.</title>
        <authorList>
            <person name="Petersen C."/>
            <person name="Sorensen T."/>
            <person name="Nielsen M.R."/>
            <person name="Sondergaard T.E."/>
            <person name="Sorensen J.L."/>
            <person name="Fitzpatrick D.A."/>
            <person name="Frisvad J.C."/>
            <person name="Nielsen K.L."/>
        </authorList>
    </citation>
    <scope>NUCLEOTIDE SEQUENCE</scope>
    <source>
        <strain evidence="3">IBT 15544</strain>
    </source>
</reference>
<evidence type="ECO:0000313" key="4">
    <source>
        <dbReference type="Proteomes" id="UP001150904"/>
    </source>
</evidence>